<feature type="region of interest" description="Disordered" evidence="1">
    <location>
        <begin position="26"/>
        <end position="49"/>
    </location>
</feature>
<feature type="compositionally biased region" description="Low complexity" evidence="1">
    <location>
        <begin position="38"/>
        <end position="47"/>
    </location>
</feature>
<dbReference type="PANTHER" id="PTHR19328">
    <property type="entry name" value="HEDGEHOG-INTERACTING PROTEIN"/>
    <property type="match status" value="1"/>
</dbReference>
<dbReference type="SUPFAM" id="SSF50952">
    <property type="entry name" value="Soluble quinoprotein glucose dehydrogenase"/>
    <property type="match status" value="1"/>
</dbReference>
<feature type="chain" id="PRO_5045367168" evidence="2">
    <location>
        <begin position="23"/>
        <end position="405"/>
    </location>
</feature>
<proteinExistence type="predicted"/>
<evidence type="ECO:0000313" key="4">
    <source>
        <dbReference type="EMBL" id="MCT2583030.1"/>
    </source>
</evidence>
<comment type="caution">
    <text evidence="4">The sequence shown here is derived from an EMBL/GenBank/DDBJ whole genome shotgun (WGS) entry which is preliminary data.</text>
</comment>
<dbReference type="InterPro" id="IPR012938">
    <property type="entry name" value="Glc/Sorbosone_DH"/>
</dbReference>
<gene>
    <name evidence="4" type="ORF">JT362_07870</name>
</gene>
<dbReference type="PANTHER" id="PTHR19328:SF13">
    <property type="entry name" value="HIPL1 PROTEIN"/>
    <property type="match status" value="1"/>
</dbReference>
<dbReference type="Proteomes" id="UP001156441">
    <property type="component" value="Unassembled WGS sequence"/>
</dbReference>
<evidence type="ECO:0000256" key="2">
    <source>
        <dbReference type="SAM" id="SignalP"/>
    </source>
</evidence>
<name>A0ABT2J6A9_9PSEU</name>
<feature type="domain" description="Glucose/Sorbosone dehydrogenase" evidence="3">
    <location>
        <begin position="61"/>
        <end position="400"/>
    </location>
</feature>
<accession>A0ABT2J6A9</accession>
<dbReference type="Gene3D" id="2.120.10.30">
    <property type="entry name" value="TolB, C-terminal domain"/>
    <property type="match status" value="1"/>
</dbReference>
<dbReference type="EMBL" id="JAFFZE010000006">
    <property type="protein sequence ID" value="MCT2583030.1"/>
    <property type="molecule type" value="Genomic_DNA"/>
</dbReference>
<keyword evidence="2" id="KW-0732">Signal</keyword>
<organism evidence="4 5">
    <name type="scientific">Actinophytocola gossypii</name>
    <dbReference type="NCBI Taxonomy" id="2812003"/>
    <lineage>
        <taxon>Bacteria</taxon>
        <taxon>Bacillati</taxon>
        <taxon>Actinomycetota</taxon>
        <taxon>Actinomycetes</taxon>
        <taxon>Pseudonocardiales</taxon>
        <taxon>Pseudonocardiaceae</taxon>
    </lineage>
</organism>
<dbReference type="InterPro" id="IPR011042">
    <property type="entry name" value="6-blade_b-propeller_TolB-like"/>
</dbReference>
<dbReference type="PROSITE" id="PS51257">
    <property type="entry name" value="PROKAR_LIPOPROTEIN"/>
    <property type="match status" value="1"/>
</dbReference>
<evidence type="ECO:0000313" key="5">
    <source>
        <dbReference type="Proteomes" id="UP001156441"/>
    </source>
</evidence>
<sequence length="405" mass="42861">MANRASLLVVMTAVTAALTACSQPGVGEVPARAEPRSEPSTPSSTAEVPGLRVEEVARGMSHGWDIGFLPDGQVLVTQRPARIALLSSSEPGASVTEVDADLTDVFVQGEGGLMGMVVHPDFAESRRFTTCQTHMANGEPVDIRLVTWQLSDDGRSATRERDLLTGLPLTGGRHSGCRPTIADDGSLIVGTGDTAVGSVPQDRTSLGGKVLRLNLETGEPMPDNPFIDSENQNERYLLSYGHRNIQGVAIRPGSGQIFTAEHGPDKNDEVNLIQPGGNYGWDPSQGGTVDGYDESVPMTDLERFPDAVPAKWQSGETTEAVCAATFLEGEQWGALNGALVVTALKGAKVILLTLAEAGDVDSVAIPPEIQDQFGRLRAARLGPDGNLYITTTNGQDDKLLRVTPA</sequence>
<dbReference type="InterPro" id="IPR011041">
    <property type="entry name" value="Quinoprot_gluc/sorb_DH_b-prop"/>
</dbReference>
<protein>
    <submittedName>
        <fullName evidence="4">PQQ-dependent sugar dehydrogenase</fullName>
    </submittedName>
</protein>
<feature type="signal peptide" evidence="2">
    <location>
        <begin position="1"/>
        <end position="22"/>
    </location>
</feature>
<dbReference type="Pfam" id="PF07995">
    <property type="entry name" value="GSDH"/>
    <property type="match status" value="1"/>
</dbReference>
<reference evidence="4 5" key="1">
    <citation type="submission" date="2021-02" db="EMBL/GenBank/DDBJ databases">
        <title>Actinophytocola xerophila sp. nov., isolated from soil of cotton cropping field.</title>
        <authorList>
            <person name="Huang R."/>
            <person name="Chen X."/>
            <person name="Ge X."/>
            <person name="Liu W."/>
        </authorList>
    </citation>
    <scope>NUCLEOTIDE SEQUENCE [LARGE SCALE GENOMIC DNA]</scope>
    <source>
        <strain evidence="4 5">S1-96</strain>
    </source>
</reference>
<keyword evidence="5" id="KW-1185">Reference proteome</keyword>
<evidence type="ECO:0000256" key="1">
    <source>
        <dbReference type="SAM" id="MobiDB-lite"/>
    </source>
</evidence>
<evidence type="ECO:0000259" key="3">
    <source>
        <dbReference type="Pfam" id="PF07995"/>
    </source>
</evidence>